<reference evidence="2 3" key="1">
    <citation type="submission" date="2016-07" db="EMBL/GenBank/DDBJ databases">
        <title>Genome of Pelobium manganitolerans.</title>
        <authorList>
            <person name="Wu S."/>
            <person name="Wang G."/>
        </authorList>
    </citation>
    <scope>NUCLEOTIDE SEQUENCE [LARGE SCALE GENOMIC DNA]</scope>
    <source>
        <strain evidence="2 3">YS-25</strain>
    </source>
</reference>
<dbReference type="Proteomes" id="UP000283433">
    <property type="component" value="Unassembled WGS sequence"/>
</dbReference>
<sequence>MQKFALYYILLLALSSFVYWALNQYLFPQTALIPFFWLAYAYMALITLLVYGLSVVGIKMGGEYQSTIILGAIIVRLLLTLCFLMFYILKVKVDAVLFVANFFSIYLLFTVFEIYCLLRNLRDQIRE</sequence>
<gene>
    <name evidence="2" type="ORF">BCY91_11575</name>
</gene>
<evidence type="ECO:0000313" key="3">
    <source>
        <dbReference type="Proteomes" id="UP000283433"/>
    </source>
</evidence>
<feature type="transmembrane region" description="Helical" evidence="1">
    <location>
        <begin position="68"/>
        <end position="89"/>
    </location>
</feature>
<feature type="transmembrane region" description="Helical" evidence="1">
    <location>
        <begin position="34"/>
        <end position="56"/>
    </location>
</feature>
<keyword evidence="3" id="KW-1185">Reference proteome</keyword>
<evidence type="ECO:0000256" key="1">
    <source>
        <dbReference type="SAM" id="Phobius"/>
    </source>
</evidence>
<keyword evidence="1" id="KW-1133">Transmembrane helix</keyword>
<comment type="caution">
    <text evidence="2">The sequence shown here is derived from an EMBL/GenBank/DDBJ whole genome shotgun (WGS) entry which is preliminary data.</text>
</comment>
<protein>
    <submittedName>
        <fullName evidence="2">Uncharacterized protein</fullName>
    </submittedName>
</protein>
<dbReference type="AlphaFoldDB" id="A0A419S2F2"/>
<dbReference type="EMBL" id="MBTA01000029">
    <property type="protein sequence ID" value="RKD12916.1"/>
    <property type="molecule type" value="Genomic_DNA"/>
</dbReference>
<keyword evidence="1" id="KW-0472">Membrane</keyword>
<feature type="transmembrane region" description="Helical" evidence="1">
    <location>
        <begin position="95"/>
        <end position="118"/>
    </location>
</feature>
<keyword evidence="1" id="KW-0812">Transmembrane</keyword>
<feature type="transmembrane region" description="Helical" evidence="1">
    <location>
        <begin position="5"/>
        <end position="22"/>
    </location>
</feature>
<proteinExistence type="predicted"/>
<accession>A0A419S2F2</accession>
<name>A0A419S2F2_9SPHI</name>
<organism evidence="2 3">
    <name type="scientific">Pelobium manganitolerans</name>
    <dbReference type="NCBI Taxonomy" id="1842495"/>
    <lineage>
        <taxon>Bacteria</taxon>
        <taxon>Pseudomonadati</taxon>
        <taxon>Bacteroidota</taxon>
        <taxon>Sphingobacteriia</taxon>
        <taxon>Sphingobacteriales</taxon>
        <taxon>Sphingobacteriaceae</taxon>
        <taxon>Pelobium</taxon>
    </lineage>
</organism>
<evidence type="ECO:0000313" key="2">
    <source>
        <dbReference type="EMBL" id="RKD12916.1"/>
    </source>
</evidence>